<dbReference type="Gene3D" id="3.30.160.390">
    <property type="entry name" value="Integrase, DNA-binding domain"/>
    <property type="match status" value="1"/>
</dbReference>
<dbReference type="PANTHER" id="PTHR30629:SF2">
    <property type="entry name" value="PROPHAGE INTEGRASE INTS-RELATED"/>
    <property type="match status" value="1"/>
</dbReference>
<dbReference type="CDD" id="cd00801">
    <property type="entry name" value="INT_P4_C"/>
    <property type="match status" value="1"/>
</dbReference>
<dbReference type="SUPFAM" id="SSF56349">
    <property type="entry name" value="DNA breaking-rejoining enzymes"/>
    <property type="match status" value="1"/>
</dbReference>
<dbReference type="InterPro" id="IPR053876">
    <property type="entry name" value="Phage_int_M"/>
</dbReference>
<gene>
    <name evidence="9" type="ORF">CP98_03545</name>
</gene>
<dbReference type="InterPro" id="IPR002104">
    <property type="entry name" value="Integrase_catalytic"/>
</dbReference>
<evidence type="ECO:0000256" key="3">
    <source>
        <dbReference type="ARBA" id="ARBA00023125"/>
    </source>
</evidence>
<keyword evidence="4" id="KW-0233">DNA recombination</keyword>
<evidence type="ECO:0000256" key="5">
    <source>
        <dbReference type="PROSITE-ProRule" id="PRU01248"/>
    </source>
</evidence>
<dbReference type="AlphaFoldDB" id="A0A084EH98"/>
<keyword evidence="3 5" id="KW-0238">DNA-binding</keyword>
<dbReference type="Pfam" id="PF22022">
    <property type="entry name" value="Phage_int_M"/>
    <property type="match status" value="1"/>
</dbReference>
<dbReference type="eggNOG" id="COG0582">
    <property type="taxonomic scope" value="Bacteria"/>
</dbReference>
<evidence type="ECO:0000259" key="8">
    <source>
        <dbReference type="PROSITE" id="PS51900"/>
    </source>
</evidence>
<evidence type="ECO:0000256" key="2">
    <source>
        <dbReference type="ARBA" id="ARBA00022908"/>
    </source>
</evidence>
<dbReference type="PATRIC" id="fig|13690.10.peg.3632"/>
<sequence>MLSAMAVSNAKPIHRPYKLSDGRGLYLMVMPNGARYWRFYYTFLKKQKTLSVGVYPDVSLALARERREELRRILVSGEDPSSRRKADAAQARLLETGTFDQLADEYVARLKARGRAEKTVTKNIWILEYARPALGNQLVRDISTPEVLEILRKIEARGDHETAIRLRGTLSTIFRYAIATGRANKDPASELRGALLTPQVKHRPAITDPAKVGPLLRAIDGYDGDGAVRIALQLSAHLFVRPGELRLAQWEEFDPDTCIWLIPASRTKMRRLHKVPLSRQVLVLLEKLEGMTGGGQLLFPSPRSAKRAISDNTLNAALRRMGFKQDEMTAHGFRAMAATLLNECGKWHPDAIERQLGHVEGNDVRRAYVRGEHWGERVQMMQYWSDRLDQLRSTEAGVRRRFSQVSAGEPAAPSGDGVDESISPDWRQE</sequence>
<evidence type="ECO:0000256" key="4">
    <source>
        <dbReference type="ARBA" id="ARBA00023172"/>
    </source>
</evidence>
<dbReference type="PROSITE" id="PS51898">
    <property type="entry name" value="TYR_RECOMBINASE"/>
    <property type="match status" value="1"/>
</dbReference>
<dbReference type="InterPro" id="IPR013762">
    <property type="entry name" value="Integrase-like_cat_sf"/>
</dbReference>
<dbReference type="GO" id="GO:0015074">
    <property type="term" value="P:DNA integration"/>
    <property type="evidence" value="ECO:0007669"/>
    <property type="project" value="UniProtKB-KW"/>
</dbReference>
<feature type="region of interest" description="Disordered" evidence="6">
    <location>
        <begin position="400"/>
        <end position="429"/>
    </location>
</feature>
<comment type="caution">
    <text evidence="9">The sequence shown here is derived from an EMBL/GenBank/DDBJ whole genome shotgun (WGS) entry which is preliminary data.</text>
</comment>
<reference evidence="9 10" key="1">
    <citation type="submission" date="2014-03" db="EMBL/GenBank/DDBJ databases">
        <title>Genome sequence of Sphingobium yanoikuyae B1.</title>
        <authorList>
            <person name="Gan H.M."/>
            <person name="Gan H.Y."/>
            <person name="Savka M.A."/>
        </authorList>
    </citation>
    <scope>NUCLEOTIDE SEQUENCE [LARGE SCALE GENOMIC DNA]</scope>
    <source>
        <strain evidence="9 10">B1</strain>
    </source>
</reference>
<evidence type="ECO:0000256" key="6">
    <source>
        <dbReference type="SAM" id="MobiDB-lite"/>
    </source>
</evidence>
<dbReference type="PROSITE" id="PS51900">
    <property type="entry name" value="CB"/>
    <property type="match status" value="1"/>
</dbReference>
<dbReference type="Gene3D" id="1.10.443.10">
    <property type="entry name" value="Intergrase catalytic core"/>
    <property type="match status" value="1"/>
</dbReference>
<dbReference type="Gene3D" id="1.10.150.130">
    <property type="match status" value="1"/>
</dbReference>
<dbReference type="Pfam" id="PF00589">
    <property type="entry name" value="Phage_integrase"/>
    <property type="match status" value="1"/>
</dbReference>
<evidence type="ECO:0000256" key="1">
    <source>
        <dbReference type="ARBA" id="ARBA00008857"/>
    </source>
</evidence>
<dbReference type="RefSeq" id="WP_037521276.1">
    <property type="nucleotide sequence ID" value="NZ_JGVR01000023.1"/>
</dbReference>
<proteinExistence type="inferred from homology"/>
<feature type="domain" description="Core-binding (CB)" evidence="8">
    <location>
        <begin position="97"/>
        <end position="178"/>
    </location>
</feature>
<name>A0A084EH98_SPHYA</name>
<evidence type="ECO:0000259" key="7">
    <source>
        <dbReference type="PROSITE" id="PS51898"/>
    </source>
</evidence>
<organism evidence="9 10">
    <name type="scientific">Sphingobium yanoikuyae</name>
    <name type="common">Sphingomonas yanoikuyae</name>
    <dbReference type="NCBI Taxonomy" id="13690"/>
    <lineage>
        <taxon>Bacteria</taxon>
        <taxon>Pseudomonadati</taxon>
        <taxon>Pseudomonadota</taxon>
        <taxon>Alphaproteobacteria</taxon>
        <taxon>Sphingomonadales</taxon>
        <taxon>Sphingomonadaceae</taxon>
        <taxon>Sphingobium</taxon>
    </lineage>
</organism>
<dbReference type="PANTHER" id="PTHR30629">
    <property type="entry name" value="PROPHAGE INTEGRASE"/>
    <property type="match status" value="1"/>
</dbReference>
<evidence type="ECO:0000313" key="9">
    <source>
        <dbReference type="EMBL" id="KEZ17340.1"/>
    </source>
</evidence>
<dbReference type="STRING" id="13690.AX777_19535"/>
<dbReference type="EMBL" id="JGVR01000023">
    <property type="protein sequence ID" value="KEZ17340.1"/>
    <property type="molecule type" value="Genomic_DNA"/>
</dbReference>
<dbReference type="InterPro" id="IPR050808">
    <property type="entry name" value="Phage_Integrase"/>
</dbReference>
<dbReference type="InterPro" id="IPR025166">
    <property type="entry name" value="Integrase_DNA_bind_dom"/>
</dbReference>
<dbReference type="InterPro" id="IPR010998">
    <property type="entry name" value="Integrase_recombinase_N"/>
</dbReference>
<protein>
    <submittedName>
        <fullName evidence="9">Symbiosis island integrase</fullName>
    </submittedName>
</protein>
<comment type="similarity">
    <text evidence="1">Belongs to the 'phage' integrase family.</text>
</comment>
<dbReference type="GO" id="GO:0003677">
    <property type="term" value="F:DNA binding"/>
    <property type="evidence" value="ECO:0007669"/>
    <property type="project" value="UniProtKB-UniRule"/>
</dbReference>
<evidence type="ECO:0000313" key="10">
    <source>
        <dbReference type="Proteomes" id="UP000028534"/>
    </source>
</evidence>
<dbReference type="Pfam" id="PF13356">
    <property type="entry name" value="Arm-DNA-bind_3"/>
    <property type="match status" value="1"/>
</dbReference>
<accession>A0A084EH98</accession>
<dbReference type="Proteomes" id="UP000028534">
    <property type="component" value="Unassembled WGS sequence"/>
</dbReference>
<feature type="domain" description="Tyr recombinase" evidence="7">
    <location>
        <begin position="202"/>
        <end position="385"/>
    </location>
</feature>
<dbReference type="InterPro" id="IPR044068">
    <property type="entry name" value="CB"/>
</dbReference>
<dbReference type="InterPro" id="IPR038488">
    <property type="entry name" value="Integrase_DNA-bd_sf"/>
</dbReference>
<dbReference type="InterPro" id="IPR011010">
    <property type="entry name" value="DNA_brk_join_enz"/>
</dbReference>
<keyword evidence="2" id="KW-0229">DNA integration</keyword>
<dbReference type="GO" id="GO:0006310">
    <property type="term" value="P:DNA recombination"/>
    <property type="evidence" value="ECO:0007669"/>
    <property type="project" value="UniProtKB-KW"/>
</dbReference>